<dbReference type="Pfam" id="PF15572">
    <property type="entry name" value="Imm45"/>
    <property type="match status" value="1"/>
</dbReference>
<proteinExistence type="predicted"/>
<feature type="domain" description="Immunity protein 45" evidence="1">
    <location>
        <begin position="7"/>
        <end position="98"/>
    </location>
</feature>
<dbReference type="InterPro" id="IPR029077">
    <property type="entry name" value="Imm45"/>
</dbReference>
<gene>
    <name evidence="2" type="ORF">I6I07_06765</name>
</gene>
<dbReference type="Proteomes" id="UP000595231">
    <property type="component" value="Chromosome"/>
</dbReference>
<accession>A0A7T4B635</accession>
<dbReference type="EMBL" id="CP065997">
    <property type="protein sequence ID" value="QQB36309.1"/>
    <property type="molecule type" value="Genomic_DNA"/>
</dbReference>
<organism evidence="2 3">
    <name type="scientific">Achromobacter deleyi</name>
    <dbReference type="NCBI Taxonomy" id="1353891"/>
    <lineage>
        <taxon>Bacteria</taxon>
        <taxon>Pseudomonadati</taxon>
        <taxon>Pseudomonadota</taxon>
        <taxon>Betaproteobacteria</taxon>
        <taxon>Burkholderiales</taxon>
        <taxon>Alcaligenaceae</taxon>
        <taxon>Achromobacter</taxon>
    </lineage>
</organism>
<dbReference type="RefSeq" id="WP_198486091.1">
    <property type="nucleotide sequence ID" value="NZ_CP065997.1"/>
</dbReference>
<protein>
    <recommendedName>
        <fullName evidence="1">Immunity protein 45 domain-containing protein</fullName>
    </recommendedName>
</protein>
<reference evidence="2 3" key="1">
    <citation type="submission" date="2020-12" db="EMBL/GenBank/DDBJ databases">
        <title>FDA dAtabase for Regulatory Grade micrObial Sequences (FDA-ARGOS): Supporting development and validation of Infectious Disease Dx tests.</title>
        <authorList>
            <person name="Sproer C."/>
            <person name="Gronow S."/>
            <person name="Severitt S."/>
            <person name="Schroder I."/>
            <person name="Tallon L."/>
            <person name="Sadzewicz L."/>
            <person name="Zhao X."/>
            <person name="Boylan J."/>
            <person name="Ott S."/>
            <person name="Bowen H."/>
            <person name="Vavikolanu K."/>
            <person name="Mehta A."/>
            <person name="Aluvathingal J."/>
            <person name="Nadendla S."/>
            <person name="Lowell S."/>
            <person name="Myers T."/>
            <person name="Yan Y."/>
            <person name="Sichtig H."/>
        </authorList>
    </citation>
    <scope>NUCLEOTIDE SEQUENCE [LARGE SCALE GENOMIC DNA]</scope>
    <source>
        <strain evidence="2 3">FDAARGOS_1050</strain>
    </source>
</reference>
<dbReference type="AlphaFoldDB" id="A0A7T4B635"/>
<sequence length="108" mass="12339">MNSMIKLVDFRGDALYRGNVLRMPAKFPYEDYVDFMIFMTKAADRPHGLIVTSGYKAGLVLVYLPKECGYSEGGVSRDWIISNWDKWVYPDCNVKDVYLIEGYVGTPP</sequence>
<evidence type="ECO:0000313" key="2">
    <source>
        <dbReference type="EMBL" id="QQB36309.1"/>
    </source>
</evidence>
<evidence type="ECO:0000313" key="3">
    <source>
        <dbReference type="Proteomes" id="UP000595231"/>
    </source>
</evidence>
<evidence type="ECO:0000259" key="1">
    <source>
        <dbReference type="Pfam" id="PF15572"/>
    </source>
</evidence>
<name>A0A7T4B635_9BURK</name>